<proteinExistence type="predicted"/>
<dbReference type="GO" id="GO:0003677">
    <property type="term" value="F:DNA binding"/>
    <property type="evidence" value="ECO:0007669"/>
    <property type="project" value="InterPro"/>
</dbReference>
<name>A0A1C6I9U0_9FIRM</name>
<gene>
    <name evidence="2" type="ORF">SAMEA3545359_01330</name>
</gene>
<dbReference type="EMBL" id="FMHG01000001">
    <property type="protein sequence ID" value="SCJ66627.1"/>
    <property type="molecule type" value="Genomic_DNA"/>
</dbReference>
<reference evidence="2" key="1">
    <citation type="submission" date="2015-09" db="EMBL/GenBank/DDBJ databases">
        <authorList>
            <consortium name="Pathogen Informatics"/>
        </authorList>
    </citation>
    <scope>NUCLEOTIDE SEQUENCE</scope>
    <source>
        <strain evidence="2">2789STDY5834896</strain>
    </source>
</reference>
<dbReference type="SMART" id="SM00530">
    <property type="entry name" value="HTH_XRE"/>
    <property type="match status" value="1"/>
</dbReference>
<dbReference type="Pfam" id="PF01381">
    <property type="entry name" value="HTH_3"/>
    <property type="match status" value="1"/>
</dbReference>
<feature type="domain" description="HTH cro/C1-type" evidence="1">
    <location>
        <begin position="3"/>
        <end position="57"/>
    </location>
</feature>
<accession>A0A1C6I9U0</accession>
<protein>
    <submittedName>
        <fullName evidence="2">Helix-turn-helix domain</fullName>
    </submittedName>
</protein>
<organism evidence="2">
    <name type="scientific">uncultured Anaerotruncus sp</name>
    <dbReference type="NCBI Taxonomy" id="905011"/>
    <lineage>
        <taxon>Bacteria</taxon>
        <taxon>Bacillati</taxon>
        <taxon>Bacillota</taxon>
        <taxon>Clostridia</taxon>
        <taxon>Eubacteriales</taxon>
        <taxon>Oscillospiraceae</taxon>
        <taxon>Anaerotruncus</taxon>
        <taxon>environmental samples</taxon>
    </lineage>
</organism>
<dbReference type="Gene3D" id="1.10.260.40">
    <property type="entry name" value="lambda repressor-like DNA-binding domains"/>
    <property type="match status" value="1"/>
</dbReference>
<sequence>MRLRAAREKSGKTQAQVAKEANISLAQYQNIEYNKCEPGVRTAIRIAKALNDTVEHLFGAATPTPKG</sequence>
<dbReference type="InterPro" id="IPR001387">
    <property type="entry name" value="Cro/C1-type_HTH"/>
</dbReference>
<dbReference type="CDD" id="cd00093">
    <property type="entry name" value="HTH_XRE"/>
    <property type="match status" value="1"/>
</dbReference>
<dbReference type="SUPFAM" id="SSF47413">
    <property type="entry name" value="lambda repressor-like DNA-binding domains"/>
    <property type="match status" value="1"/>
</dbReference>
<evidence type="ECO:0000313" key="2">
    <source>
        <dbReference type="EMBL" id="SCJ66627.1"/>
    </source>
</evidence>
<dbReference type="InterPro" id="IPR010982">
    <property type="entry name" value="Lambda_DNA-bd_dom_sf"/>
</dbReference>
<dbReference type="PROSITE" id="PS50943">
    <property type="entry name" value="HTH_CROC1"/>
    <property type="match status" value="1"/>
</dbReference>
<evidence type="ECO:0000259" key="1">
    <source>
        <dbReference type="PROSITE" id="PS50943"/>
    </source>
</evidence>
<dbReference type="AlphaFoldDB" id="A0A1C6I9U0"/>